<dbReference type="Proteomes" id="UP000256769">
    <property type="component" value="Unassembled WGS sequence"/>
</dbReference>
<dbReference type="NCBIfam" id="TIGR03696">
    <property type="entry name" value="Rhs_assc_core"/>
    <property type="match status" value="1"/>
</dbReference>
<protein>
    <recommendedName>
        <fullName evidence="3">RHS repeat-associated core domain-containing protein</fullName>
    </recommendedName>
</protein>
<proteinExistence type="predicted"/>
<accession>A0A3D9CFI2</accession>
<dbReference type="InterPro" id="IPR022385">
    <property type="entry name" value="Rhs_assc_core"/>
</dbReference>
<dbReference type="EMBL" id="QNUE01000032">
    <property type="protein sequence ID" value="REC64524.1"/>
    <property type="molecule type" value="Genomic_DNA"/>
</dbReference>
<evidence type="ECO:0008006" key="3">
    <source>
        <dbReference type="Google" id="ProtNLM"/>
    </source>
</evidence>
<sequence length="147" mass="17198">MNHLNTGNAFFGRDTYKNYKYNGKELQETGMYDYGARMYMADLGRWGVVDPLAEQYRRWSPYNYVMNNPLRYIDPDGRGTESTHTDKFGNVVAVYNDGDLGVYRHNGNTEDIKQELNEKYSKENTSGGGENGKNTCLELFYRIRWKW</sequence>
<comment type="caution">
    <text evidence="1">The sequence shown here is derived from an EMBL/GenBank/DDBJ whole genome shotgun (WGS) entry which is preliminary data.</text>
</comment>
<dbReference type="InterPro" id="IPR050708">
    <property type="entry name" value="T6SS_VgrG/RHS"/>
</dbReference>
<gene>
    <name evidence="1" type="ORF">DRF59_20545</name>
</gene>
<evidence type="ECO:0000313" key="1">
    <source>
        <dbReference type="EMBL" id="REC64524.1"/>
    </source>
</evidence>
<dbReference type="Gene3D" id="2.180.10.10">
    <property type="entry name" value="RHS repeat-associated core"/>
    <property type="match status" value="1"/>
</dbReference>
<organism evidence="1 2">
    <name type="scientific">Chryseobacterium flavum</name>
    <dbReference type="NCBI Taxonomy" id="415851"/>
    <lineage>
        <taxon>Bacteria</taxon>
        <taxon>Pseudomonadati</taxon>
        <taxon>Bacteroidota</taxon>
        <taxon>Flavobacteriia</taxon>
        <taxon>Flavobacteriales</taxon>
        <taxon>Weeksellaceae</taxon>
        <taxon>Chryseobacterium group</taxon>
        <taxon>Chryseobacterium</taxon>
    </lineage>
</organism>
<dbReference type="PANTHER" id="PTHR32305:SF15">
    <property type="entry name" value="PROTEIN RHSA-RELATED"/>
    <property type="match status" value="1"/>
</dbReference>
<name>A0A3D9CFI2_9FLAO</name>
<reference evidence="1 2" key="1">
    <citation type="journal article" date="2007" name="Int. J. Syst. Evol. Microbiol.">
        <title>Chryseobacterium flavum sp. nov., isolated from polluted soil.</title>
        <authorList>
            <person name="Zhou Y."/>
            <person name="Dong J."/>
            <person name="Wang X."/>
            <person name="Huang X."/>
            <person name="Zhang K.Y."/>
            <person name="Zhang Y.Q."/>
            <person name="Guo Y.F."/>
            <person name="Lai R."/>
            <person name="Li W.J."/>
        </authorList>
    </citation>
    <scope>NUCLEOTIDE SEQUENCE [LARGE SCALE GENOMIC DNA]</scope>
    <source>
        <strain evidence="1 2">KCTC 12877</strain>
    </source>
</reference>
<dbReference type="AlphaFoldDB" id="A0A3D9CFI2"/>
<keyword evidence="2" id="KW-1185">Reference proteome</keyword>
<evidence type="ECO:0000313" key="2">
    <source>
        <dbReference type="Proteomes" id="UP000256769"/>
    </source>
</evidence>
<dbReference type="OrthoDB" id="2972467at2"/>
<dbReference type="PANTHER" id="PTHR32305">
    <property type="match status" value="1"/>
</dbReference>